<proteinExistence type="predicted"/>
<name>A0A2N5V4X4_9BASI</name>
<comment type="caution">
    <text evidence="1">The sequence shown here is derived from an EMBL/GenBank/DDBJ whole genome shotgun (WGS) entry which is preliminary data.</text>
</comment>
<protein>
    <submittedName>
        <fullName evidence="1">Uncharacterized protein</fullName>
    </submittedName>
</protein>
<sequence length="98" mass="10733">MADLLPNAKKAYYKQEGKKFIFEPAWKIVKNLAKNRPAGMAMPSHAITAKTEKRGAQTSRGVSKSSYLYTAGAIGDDSIRHTVVAARLTPVRPWNTTG</sequence>
<reference evidence="1 2" key="1">
    <citation type="submission" date="2017-11" db="EMBL/GenBank/DDBJ databases">
        <title>De novo assembly and phasing of dikaryotic genomes from two isolates of Puccinia coronata f. sp. avenae, the causal agent of oat crown rust.</title>
        <authorList>
            <person name="Miller M.E."/>
            <person name="Zhang Y."/>
            <person name="Omidvar V."/>
            <person name="Sperschneider J."/>
            <person name="Schwessinger B."/>
            <person name="Raley C."/>
            <person name="Palmer J.M."/>
            <person name="Garnica D."/>
            <person name="Upadhyaya N."/>
            <person name="Rathjen J."/>
            <person name="Taylor J.M."/>
            <person name="Park R.F."/>
            <person name="Dodds P.N."/>
            <person name="Hirsch C.D."/>
            <person name="Kianian S.F."/>
            <person name="Figueroa M."/>
        </authorList>
    </citation>
    <scope>NUCLEOTIDE SEQUENCE [LARGE SCALE GENOMIC DNA]</scope>
    <source>
        <strain evidence="1">12SD80</strain>
    </source>
</reference>
<evidence type="ECO:0000313" key="2">
    <source>
        <dbReference type="Proteomes" id="UP000235392"/>
    </source>
</evidence>
<dbReference type="AlphaFoldDB" id="A0A2N5V4X4"/>
<evidence type="ECO:0000313" key="1">
    <source>
        <dbReference type="EMBL" id="PLW45035.1"/>
    </source>
</evidence>
<dbReference type="Proteomes" id="UP000235392">
    <property type="component" value="Unassembled WGS sequence"/>
</dbReference>
<accession>A0A2N5V4X4</accession>
<gene>
    <name evidence="1" type="ORF">PCASD_06942</name>
</gene>
<dbReference type="EMBL" id="PGCI01000052">
    <property type="protein sequence ID" value="PLW45035.1"/>
    <property type="molecule type" value="Genomic_DNA"/>
</dbReference>
<organism evidence="1 2">
    <name type="scientific">Puccinia coronata f. sp. avenae</name>
    <dbReference type="NCBI Taxonomy" id="200324"/>
    <lineage>
        <taxon>Eukaryota</taxon>
        <taxon>Fungi</taxon>
        <taxon>Dikarya</taxon>
        <taxon>Basidiomycota</taxon>
        <taxon>Pucciniomycotina</taxon>
        <taxon>Pucciniomycetes</taxon>
        <taxon>Pucciniales</taxon>
        <taxon>Pucciniaceae</taxon>
        <taxon>Puccinia</taxon>
    </lineage>
</organism>